<evidence type="ECO:0000259" key="1">
    <source>
        <dbReference type="PROSITE" id="PS51819"/>
    </source>
</evidence>
<accession>A0A8H7UJK4</accession>
<keyword evidence="3" id="KW-1185">Reference proteome</keyword>
<dbReference type="SUPFAM" id="SSF54593">
    <property type="entry name" value="Glyoxalase/Bleomycin resistance protein/Dihydroxybiphenyl dioxygenase"/>
    <property type="match status" value="1"/>
</dbReference>
<evidence type="ECO:0000313" key="3">
    <source>
        <dbReference type="Proteomes" id="UP000612746"/>
    </source>
</evidence>
<dbReference type="AlphaFoldDB" id="A0A8H7UJK4"/>
<dbReference type="Proteomes" id="UP000612746">
    <property type="component" value="Unassembled WGS sequence"/>
</dbReference>
<dbReference type="InterPro" id="IPR029068">
    <property type="entry name" value="Glyas_Bleomycin-R_OHBP_Dase"/>
</dbReference>
<evidence type="ECO:0000313" key="2">
    <source>
        <dbReference type="EMBL" id="KAG2184102.1"/>
    </source>
</evidence>
<dbReference type="OrthoDB" id="10249419at2759"/>
<dbReference type="PANTHER" id="PTHR35006:SF2">
    <property type="entry name" value="GLYOXALASE FAMILY PROTEIN (AFU_ORTHOLOGUE AFUA_5G14830)"/>
    <property type="match status" value="1"/>
</dbReference>
<reference evidence="2" key="1">
    <citation type="submission" date="2020-12" db="EMBL/GenBank/DDBJ databases">
        <title>Metabolic potential, ecology and presence of endohyphal bacteria is reflected in genomic diversity of Mucoromycotina.</title>
        <authorList>
            <person name="Muszewska A."/>
            <person name="Okrasinska A."/>
            <person name="Steczkiewicz K."/>
            <person name="Drgas O."/>
            <person name="Orlowska M."/>
            <person name="Perlinska-Lenart U."/>
            <person name="Aleksandrzak-Piekarczyk T."/>
            <person name="Szatraj K."/>
            <person name="Zielenkiewicz U."/>
            <person name="Pilsyk S."/>
            <person name="Malc E."/>
            <person name="Mieczkowski P."/>
            <person name="Kruszewska J.S."/>
            <person name="Biernat P."/>
            <person name="Pawlowska J."/>
        </authorList>
    </citation>
    <scope>NUCLEOTIDE SEQUENCE</scope>
    <source>
        <strain evidence="2">WA0000051536</strain>
    </source>
</reference>
<dbReference type="CDD" id="cd07262">
    <property type="entry name" value="VOC_like"/>
    <property type="match status" value="1"/>
</dbReference>
<dbReference type="InterPro" id="IPR004360">
    <property type="entry name" value="Glyas_Fos-R_dOase_dom"/>
</dbReference>
<organism evidence="2 3">
    <name type="scientific">Umbelopsis vinacea</name>
    <dbReference type="NCBI Taxonomy" id="44442"/>
    <lineage>
        <taxon>Eukaryota</taxon>
        <taxon>Fungi</taxon>
        <taxon>Fungi incertae sedis</taxon>
        <taxon>Mucoromycota</taxon>
        <taxon>Mucoromycotina</taxon>
        <taxon>Umbelopsidomycetes</taxon>
        <taxon>Umbelopsidales</taxon>
        <taxon>Umbelopsidaceae</taxon>
        <taxon>Umbelopsis</taxon>
    </lineage>
</organism>
<proteinExistence type="predicted"/>
<sequence>MSSANGNLYMRRRVDGGSVNLLDAFVIPLLWGKFQAFHGFRSHITKPLFAHYAIYVEDLDAAKKFYDPVVKQLGLKLTHDYGEHGYYGYSRPEGFPAEFGIAKGKAGMNHFAFAVDSEEEVQKFYETALAAGGKDNGAPGLRTQYGPNYYAAFVYDPAGNNVEAVYSTCPNK</sequence>
<gene>
    <name evidence="2" type="ORF">INT44_009117</name>
</gene>
<dbReference type="EMBL" id="JAEPRA010000006">
    <property type="protein sequence ID" value="KAG2184102.1"/>
    <property type="molecule type" value="Genomic_DNA"/>
</dbReference>
<protein>
    <recommendedName>
        <fullName evidence="1">VOC domain-containing protein</fullName>
    </recommendedName>
</protein>
<comment type="caution">
    <text evidence="2">The sequence shown here is derived from an EMBL/GenBank/DDBJ whole genome shotgun (WGS) entry which is preliminary data.</text>
</comment>
<dbReference type="InterPro" id="IPR037523">
    <property type="entry name" value="VOC_core"/>
</dbReference>
<name>A0A8H7UJK4_9FUNG</name>
<dbReference type="Pfam" id="PF00903">
    <property type="entry name" value="Glyoxalase"/>
    <property type="match status" value="1"/>
</dbReference>
<dbReference type="Gene3D" id="3.10.180.10">
    <property type="entry name" value="2,3-Dihydroxybiphenyl 1,2-Dioxygenase, domain 1"/>
    <property type="match status" value="1"/>
</dbReference>
<dbReference type="PROSITE" id="PS51819">
    <property type="entry name" value="VOC"/>
    <property type="match status" value="1"/>
</dbReference>
<dbReference type="PANTHER" id="PTHR35006">
    <property type="entry name" value="GLYOXALASE FAMILY PROTEIN (AFU_ORTHOLOGUE AFUA_5G14830)"/>
    <property type="match status" value="1"/>
</dbReference>
<feature type="domain" description="VOC" evidence="1">
    <location>
        <begin position="48"/>
        <end position="167"/>
    </location>
</feature>